<organism evidence="1 2">
    <name type="scientific">Tritrichomonas musculus</name>
    <dbReference type="NCBI Taxonomy" id="1915356"/>
    <lineage>
        <taxon>Eukaryota</taxon>
        <taxon>Metamonada</taxon>
        <taxon>Parabasalia</taxon>
        <taxon>Tritrichomonadida</taxon>
        <taxon>Tritrichomonadidae</taxon>
        <taxon>Tritrichomonas</taxon>
    </lineage>
</organism>
<sequence length="299" mass="34876">MLKYIIEFSRYFLFTQYNNILSFFPILSFIVLSLNDNDPIITQEYIDNFNSSPNSTFKLRLKPQFGHLTVGEINRSLFLIRKESSQHGADHYSYIIGSDESEYSNLHTIISGYSNPRRNFSPFQFNIYNNKYLCTNGVTAATCAMSICSSISHQRFMNLSLQFGIDCDNFSDPCFKKGHIRIYDPFFYRVPLADSWDQPEDMLRSPPNLTDEDHCLFGCFPNHTFCTRIRVLYGTCYFGQGYIRESCPILRLNHWKWMKSFLWEVGSLTSRLIVDKNFINYDGGVMTQEAVGKHSERYT</sequence>
<dbReference type="Proteomes" id="UP001470230">
    <property type="component" value="Unassembled WGS sequence"/>
</dbReference>
<keyword evidence="2" id="KW-1185">Reference proteome</keyword>
<protein>
    <submittedName>
        <fullName evidence="1">Uncharacterized protein</fullName>
    </submittedName>
</protein>
<gene>
    <name evidence="1" type="ORF">M9Y10_010449</name>
</gene>
<dbReference type="InterPro" id="IPR038765">
    <property type="entry name" value="Papain-like_cys_pep_sf"/>
</dbReference>
<comment type="caution">
    <text evidence="1">The sequence shown here is derived from an EMBL/GenBank/DDBJ whole genome shotgun (WGS) entry which is preliminary data.</text>
</comment>
<evidence type="ECO:0000313" key="1">
    <source>
        <dbReference type="EMBL" id="KAK8864922.1"/>
    </source>
</evidence>
<reference evidence="1 2" key="1">
    <citation type="submission" date="2024-04" db="EMBL/GenBank/DDBJ databases">
        <title>Tritrichomonas musculus Genome.</title>
        <authorList>
            <person name="Alves-Ferreira E."/>
            <person name="Grigg M."/>
            <person name="Lorenzi H."/>
            <person name="Galac M."/>
        </authorList>
    </citation>
    <scope>NUCLEOTIDE SEQUENCE [LARGE SCALE GENOMIC DNA]</scope>
    <source>
        <strain evidence="1 2">EAF2021</strain>
    </source>
</reference>
<accession>A0ABR2IKT9</accession>
<proteinExistence type="predicted"/>
<dbReference type="SUPFAM" id="SSF54001">
    <property type="entry name" value="Cysteine proteinases"/>
    <property type="match status" value="1"/>
</dbReference>
<dbReference type="EMBL" id="JAPFFF010000016">
    <property type="protein sequence ID" value="KAK8864922.1"/>
    <property type="molecule type" value="Genomic_DNA"/>
</dbReference>
<name>A0ABR2IKT9_9EUKA</name>
<dbReference type="Gene3D" id="3.90.70.10">
    <property type="entry name" value="Cysteine proteinases"/>
    <property type="match status" value="1"/>
</dbReference>
<evidence type="ECO:0000313" key="2">
    <source>
        <dbReference type="Proteomes" id="UP001470230"/>
    </source>
</evidence>